<evidence type="ECO:0000313" key="4">
    <source>
        <dbReference type="EMBL" id="KUM90637.1"/>
    </source>
</evidence>
<evidence type="ECO:0000259" key="2">
    <source>
        <dbReference type="PROSITE" id="PS51707"/>
    </source>
</evidence>
<organism evidence="4 5">
    <name type="scientific">Streptomyces pseudovenezuelae</name>
    <dbReference type="NCBI Taxonomy" id="67350"/>
    <lineage>
        <taxon>Bacteria</taxon>
        <taxon>Bacillati</taxon>
        <taxon>Actinomycetota</taxon>
        <taxon>Actinomycetes</taxon>
        <taxon>Kitasatosporales</taxon>
        <taxon>Streptomycetaceae</taxon>
        <taxon>Streptomyces</taxon>
        <taxon>Streptomyces aurantiacus group</taxon>
    </lineage>
</organism>
<name>A0A117PTB8_9ACTN</name>
<evidence type="ECO:0000259" key="3">
    <source>
        <dbReference type="PROSITE" id="PS51708"/>
    </source>
</evidence>
<dbReference type="SUPFAM" id="SSF55154">
    <property type="entry name" value="CYTH-like phosphatases"/>
    <property type="match status" value="1"/>
</dbReference>
<dbReference type="InterPro" id="IPR038186">
    <property type="entry name" value="CHAD_dom_sf"/>
</dbReference>
<accession>A0A117PTB8</accession>
<dbReference type="SMART" id="SM00880">
    <property type="entry name" value="CHAD"/>
    <property type="match status" value="1"/>
</dbReference>
<gene>
    <name evidence="4" type="ORF">AQI94_02220</name>
</gene>
<dbReference type="Gene3D" id="1.40.20.10">
    <property type="entry name" value="CHAD domain"/>
    <property type="match status" value="1"/>
</dbReference>
<dbReference type="AlphaFoldDB" id="A0A117PTB8"/>
<feature type="region of interest" description="Disordered" evidence="1">
    <location>
        <begin position="179"/>
        <end position="209"/>
    </location>
</feature>
<dbReference type="SMART" id="SM01118">
    <property type="entry name" value="CYTH"/>
    <property type="match status" value="1"/>
</dbReference>
<protein>
    <submittedName>
        <fullName evidence="4">Metal-binding protein</fullName>
    </submittedName>
</protein>
<dbReference type="Proteomes" id="UP000053039">
    <property type="component" value="Unassembled WGS sequence"/>
</dbReference>
<feature type="region of interest" description="Disordered" evidence="1">
    <location>
        <begin position="1"/>
        <end position="24"/>
    </location>
</feature>
<dbReference type="Pfam" id="PF01928">
    <property type="entry name" value="CYTH"/>
    <property type="match status" value="1"/>
</dbReference>
<dbReference type="InterPro" id="IPR007899">
    <property type="entry name" value="CHAD_dom"/>
</dbReference>
<evidence type="ECO:0000313" key="5">
    <source>
        <dbReference type="Proteomes" id="UP000053039"/>
    </source>
</evidence>
<feature type="domain" description="CYTH" evidence="2">
    <location>
        <begin position="5"/>
        <end position="200"/>
    </location>
</feature>
<dbReference type="PROSITE" id="PS51707">
    <property type="entry name" value="CYTH"/>
    <property type="match status" value="1"/>
</dbReference>
<proteinExistence type="predicted"/>
<reference evidence="4 5" key="1">
    <citation type="submission" date="2015-10" db="EMBL/GenBank/DDBJ databases">
        <title>Draft genome sequence of Streptomyces pseudovenezuelae DSM 40212, type strain for the species Streptomyces pseudovenezuelae.</title>
        <authorList>
            <person name="Ruckert C."/>
            <person name="Winkler A."/>
            <person name="Kalinowski J."/>
            <person name="Kampfer P."/>
            <person name="Glaeser S."/>
        </authorList>
    </citation>
    <scope>NUCLEOTIDE SEQUENCE [LARGE SCALE GENOMIC DNA]</scope>
    <source>
        <strain evidence="4 5">DSM 40212</strain>
    </source>
</reference>
<dbReference type="InterPro" id="IPR033469">
    <property type="entry name" value="CYTH-like_dom_sf"/>
</dbReference>
<feature type="domain" description="CHAD" evidence="3">
    <location>
        <begin position="209"/>
        <end position="497"/>
    </location>
</feature>
<evidence type="ECO:0000256" key="1">
    <source>
        <dbReference type="SAM" id="MobiDB-lite"/>
    </source>
</evidence>
<dbReference type="PANTHER" id="PTHR39339">
    <property type="entry name" value="SLR1444 PROTEIN"/>
    <property type="match status" value="1"/>
</dbReference>
<dbReference type="PANTHER" id="PTHR39339:SF1">
    <property type="entry name" value="CHAD DOMAIN-CONTAINING PROTEIN"/>
    <property type="match status" value="1"/>
</dbReference>
<dbReference type="OrthoDB" id="9777271at2"/>
<dbReference type="InterPro" id="IPR023577">
    <property type="entry name" value="CYTH_domain"/>
</dbReference>
<comment type="caution">
    <text evidence="4">The sequence shown here is derived from an EMBL/GenBank/DDBJ whole genome shotgun (WGS) entry which is preliminary data.</text>
</comment>
<dbReference type="PROSITE" id="PS51708">
    <property type="entry name" value="CHAD"/>
    <property type="match status" value="1"/>
</dbReference>
<dbReference type="CDD" id="cd07374">
    <property type="entry name" value="CYTH-like_Pase"/>
    <property type="match status" value="1"/>
</dbReference>
<sequence>MADTKREIERKYESDDSGLPDLTGVPGVETVVDKGVAHLDATYYDTADERLMASSVTLRRRTGGSDAGWHLKFPVSEGVRDEIQAPLSDTLPDELAALVRSRVRGVELLPVVRLRSDRDVRHLLDADGRLLAEVSVDAVHAERLSGGVGDAQWTEIEVELADGGDPALLDKVDKRLRKAGVRPSGSSSKLARALAETAPRKKSPVTGDPVTAGDHVLAYVRAQRDAIVALDPAVRQDAEDSVHSMRVATRRLRSTFKSYGKVLDRAVTDPISDELKWLAGELGVDRDREVLSERLSAALDEVPGALVSGPVTARLSTWSGDSPGGASARLIGVLDSRRHLALLDALDALIADPPLLKAAGKKPHKVIAKAVRKDFRKVSGLVGRALELEPGTDRDVAIHEARKKTKRTRYAAETARPALGSPARTMVKSMKALQNLLGEHQDSVMARQTLRELSAVAHAAGESAFTYGLLYGREEQRAAAVEAELPGAWDGIKGDADAL</sequence>
<dbReference type="RefSeq" id="WP_031036975.1">
    <property type="nucleotide sequence ID" value="NZ_JBEYZI010000038.1"/>
</dbReference>
<dbReference type="Gene3D" id="2.40.320.10">
    <property type="entry name" value="Hypothetical Protein Pfu-838710-001"/>
    <property type="match status" value="1"/>
</dbReference>
<dbReference type="EMBL" id="LMWM01000003">
    <property type="protein sequence ID" value="KUM90637.1"/>
    <property type="molecule type" value="Genomic_DNA"/>
</dbReference>
<dbReference type="Pfam" id="PF05235">
    <property type="entry name" value="CHAD"/>
    <property type="match status" value="1"/>
</dbReference>
<feature type="compositionally biased region" description="Basic and acidic residues" evidence="1">
    <location>
        <begin position="1"/>
        <end position="14"/>
    </location>
</feature>